<dbReference type="Pfam" id="PF00359">
    <property type="entry name" value="PTS_EIIA_2"/>
    <property type="match status" value="1"/>
</dbReference>
<sequence length="695" mass="79634">MFITSREKSIIDLIVKTSGKHTVHSLSTFLNVSVRTIQRDLKSIEKMLRQFELGLDRTGNEGLFIKGKNEQIYRLIQHLANVDPTDETPEERKLRLLVTLLHEGPSFKKQVLAQQLGVSGATLTSYLDDIADWLSKFSITVTRKRGVGIELVAHEENKRHALASYVLIYFYEDLLESLYLLQQGKTKTDHILGYFVPEYFGAIDELLQQEIKKAQISLADSDYIGLIVHICLTMQRTEQRFLLELDYPAESEKTAEFQWVAKICRELKERLSIPITQSDIHFLTVILRGSKVQTDESVYYDSIVLGKLIKAVINEVSAKLHVNLSDDFSLYRGLLAHMAPAIYRLKQQLESFNPLTEDIKRKYPVLFMVVKQSLETHFKDIPFPEDEVAFIVLHFGSALLMREEKVSIKAVVVCPTGIGTSKMLASRIKNEVAEIKTVDILSIKDFQTEDLEEYDLVISTVRLPFTNIDYILVSPLLDDHDIEIIQQHLQRNVERVTRNKQYLAPVNQPVAAHQATRLPAIRILLQEIKDVYSSMDSILDHFNVFHHAGNDYWSVLTEMVERAEQDGLLTNPADVIERLKEREHTGGLGIPQTTMALYHCRADGVRELIFQVAHFGQPCRMKGMDGEEMPVKNLLLMLAPENMNKREQEILSMISTSLIESDRAMMIFSSANETMIRQKLEDLFLDYLQNQLIKD</sequence>
<keyword evidence="4" id="KW-0804">Transcription</keyword>
<dbReference type="InterPro" id="IPR011608">
    <property type="entry name" value="PRD"/>
</dbReference>
<accession>A0A9X2DUN0</accession>
<proteinExistence type="predicted"/>
<dbReference type="SUPFAM" id="SSF52794">
    <property type="entry name" value="PTS system IIB component-like"/>
    <property type="match status" value="1"/>
</dbReference>
<dbReference type="InterPro" id="IPR036388">
    <property type="entry name" value="WH-like_DNA-bd_sf"/>
</dbReference>
<dbReference type="Gene3D" id="3.40.50.2300">
    <property type="match status" value="1"/>
</dbReference>
<dbReference type="InterPro" id="IPR013011">
    <property type="entry name" value="PTS_EIIB_2"/>
</dbReference>
<evidence type="ECO:0000256" key="4">
    <source>
        <dbReference type="ARBA" id="ARBA00023163"/>
    </source>
</evidence>
<dbReference type="PROSITE" id="PS51099">
    <property type="entry name" value="PTS_EIIB_TYPE_2"/>
    <property type="match status" value="1"/>
</dbReference>
<organism evidence="8 9">
    <name type="scientific">Halalkalibacter oceani</name>
    <dbReference type="NCBI Taxonomy" id="1653776"/>
    <lineage>
        <taxon>Bacteria</taxon>
        <taxon>Bacillati</taxon>
        <taxon>Bacillota</taxon>
        <taxon>Bacilli</taxon>
        <taxon>Bacillales</taxon>
        <taxon>Bacillaceae</taxon>
        <taxon>Halalkalibacter</taxon>
    </lineage>
</organism>
<dbReference type="GO" id="GO:0009401">
    <property type="term" value="P:phosphoenolpyruvate-dependent sugar phosphotransferase system"/>
    <property type="evidence" value="ECO:0007669"/>
    <property type="project" value="InterPro"/>
</dbReference>
<feature type="domain" description="PRD" evidence="7">
    <location>
        <begin position="194"/>
        <end position="297"/>
    </location>
</feature>
<evidence type="ECO:0000313" key="8">
    <source>
        <dbReference type="EMBL" id="MCM3715720.1"/>
    </source>
</evidence>
<feature type="domain" description="PTS EIIA type-2" evidence="5">
    <location>
        <begin position="536"/>
        <end position="683"/>
    </location>
</feature>
<dbReference type="PROSITE" id="PS51094">
    <property type="entry name" value="PTS_EIIA_TYPE_2"/>
    <property type="match status" value="1"/>
</dbReference>
<dbReference type="InterPro" id="IPR036095">
    <property type="entry name" value="PTS_EIIB-like_sf"/>
</dbReference>
<evidence type="ECO:0000259" key="7">
    <source>
        <dbReference type="PROSITE" id="PS51372"/>
    </source>
</evidence>
<evidence type="ECO:0000256" key="2">
    <source>
        <dbReference type="ARBA" id="ARBA00022737"/>
    </source>
</evidence>
<dbReference type="SUPFAM" id="SSF55804">
    <property type="entry name" value="Phoshotransferase/anion transport protein"/>
    <property type="match status" value="1"/>
</dbReference>
<dbReference type="InterPro" id="IPR013196">
    <property type="entry name" value="HTH_11"/>
</dbReference>
<dbReference type="GO" id="GO:0006355">
    <property type="term" value="P:regulation of DNA-templated transcription"/>
    <property type="evidence" value="ECO:0007669"/>
    <property type="project" value="InterPro"/>
</dbReference>
<keyword evidence="3" id="KW-0805">Transcription regulation</keyword>
<name>A0A9X2DUN0_9BACI</name>
<dbReference type="PANTHER" id="PTHR30185:SF18">
    <property type="entry name" value="TRANSCRIPTIONAL REGULATOR MTLR"/>
    <property type="match status" value="1"/>
</dbReference>
<dbReference type="InterPro" id="IPR050661">
    <property type="entry name" value="BglG_antiterminators"/>
</dbReference>
<evidence type="ECO:0000259" key="5">
    <source>
        <dbReference type="PROSITE" id="PS51094"/>
    </source>
</evidence>
<dbReference type="InterPro" id="IPR002178">
    <property type="entry name" value="PTS_EIIA_type-2_dom"/>
</dbReference>
<protein>
    <submittedName>
        <fullName evidence="8">BglG family transcription antiterminator</fullName>
    </submittedName>
</protein>
<keyword evidence="2" id="KW-0677">Repeat</keyword>
<feature type="domain" description="PTS EIIB type-2" evidence="6">
    <location>
        <begin position="408"/>
        <end position="497"/>
    </location>
</feature>
<dbReference type="InterPro" id="IPR036634">
    <property type="entry name" value="PRD_sf"/>
</dbReference>
<dbReference type="Pfam" id="PF00874">
    <property type="entry name" value="PRD"/>
    <property type="match status" value="2"/>
</dbReference>
<dbReference type="Pfam" id="PF02302">
    <property type="entry name" value="PTS_IIB"/>
    <property type="match status" value="1"/>
</dbReference>
<dbReference type="PANTHER" id="PTHR30185">
    <property type="entry name" value="CRYPTIC BETA-GLUCOSIDE BGL OPERON ANTITERMINATOR"/>
    <property type="match status" value="1"/>
</dbReference>
<dbReference type="Pfam" id="PF08279">
    <property type="entry name" value="HTH_11"/>
    <property type="match status" value="1"/>
</dbReference>
<dbReference type="RefSeq" id="WP_251224427.1">
    <property type="nucleotide sequence ID" value="NZ_JAMBOL010000020.1"/>
</dbReference>
<dbReference type="Gene3D" id="3.40.930.10">
    <property type="entry name" value="Mannitol-specific EII, Chain A"/>
    <property type="match status" value="1"/>
</dbReference>
<comment type="caution">
    <text evidence="8">The sequence shown here is derived from an EMBL/GenBank/DDBJ whole genome shotgun (WGS) entry which is preliminary data.</text>
</comment>
<keyword evidence="9" id="KW-1185">Reference proteome</keyword>
<dbReference type="SUPFAM" id="SSF63520">
    <property type="entry name" value="PTS-regulatory domain, PRD"/>
    <property type="match status" value="2"/>
</dbReference>
<dbReference type="Gene3D" id="1.10.10.10">
    <property type="entry name" value="Winged helix-like DNA-binding domain superfamily/Winged helix DNA-binding domain"/>
    <property type="match status" value="1"/>
</dbReference>
<evidence type="ECO:0000256" key="1">
    <source>
        <dbReference type="ARBA" id="ARBA00022679"/>
    </source>
</evidence>
<dbReference type="AlphaFoldDB" id="A0A9X2DUN0"/>
<feature type="domain" description="PRD" evidence="7">
    <location>
        <begin position="300"/>
        <end position="405"/>
    </location>
</feature>
<dbReference type="InterPro" id="IPR016152">
    <property type="entry name" value="PTrfase/Anion_transptr"/>
</dbReference>
<evidence type="ECO:0000256" key="3">
    <source>
        <dbReference type="ARBA" id="ARBA00023015"/>
    </source>
</evidence>
<dbReference type="Gene3D" id="1.10.1790.10">
    <property type="entry name" value="PRD domain"/>
    <property type="match status" value="2"/>
</dbReference>
<keyword evidence="1" id="KW-0808">Transferase</keyword>
<dbReference type="Proteomes" id="UP001139179">
    <property type="component" value="Unassembled WGS sequence"/>
</dbReference>
<dbReference type="InterPro" id="IPR003501">
    <property type="entry name" value="PTS_EIIB_2/3"/>
</dbReference>
<dbReference type="PROSITE" id="PS51372">
    <property type="entry name" value="PRD_2"/>
    <property type="match status" value="2"/>
</dbReference>
<dbReference type="EMBL" id="JAMBOL010000020">
    <property type="protein sequence ID" value="MCM3715720.1"/>
    <property type="molecule type" value="Genomic_DNA"/>
</dbReference>
<dbReference type="CDD" id="cd05568">
    <property type="entry name" value="PTS_IIB_bgl_like"/>
    <property type="match status" value="1"/>
</dbReference>
<reference evidence="8" key="1">
    <citation type="submission" date="2022-05" db="EMBL/GenBank/DDBJ databases">
        <title>Comparative Genomics of Spacecraft Associated Microbes.</title>
        <authorList>
            <person name="Tran M.T."/>
            <person name="Wright A."/>
            <person name="Seuylemezian A."/>
            <person name="Eisen J."/>
            <person name="Coil D."/>
        </authorList>
    </citation>
    <scope>NUCLEOTIDE SEQUENCE</scope>
    <source>
        <strain evidence="8">214.1.1</strain>
    </source>
</reference>
<evidence type="ECO:0000313" key="9">
    <source>
        <dbReference type="Proteomes" id="UP001139179"/>
    </source>
</evidence>
<gene>
    <name evidence="8" type="ORF">M3202_16775</name>
</gene>
<evidence type="ECO:0000259" key="6">
    <source>
        <dbReference type="PROSITE" id="PS51099"/>
    </source>
</evidence>
<dbReference type="GO" id="GO:0008982">
    <property type="term" value="F:protein-N(PI)-phosphohistidine-sugar phosphotransferase activity"/>
    <property type="evidence" value="ECO:0007669"/>
    <property type="project" value="InterPro"/>
</dbReference>